<feature type="transmembrane region" description="Helical" evidence="1">
    <location>
        <begin position="1217"/>
        <end position="1237"/>
    </location>
</feature>
<evidence type="ECO:0000256" key="1">
    <source>
        <dbReference type="SAM" id="Phobius"/>
    </source>
</evidence>
<evidence type="ECO:0000313" key="3">
    <source>
        <dbReference type="EMBL" id="RTR17070.1"/>
    </source>
</evidence>
<comment type="caution">
    <text evidence="3">The sequence shown here is derived from an EMBL/GenBank/DDBJ whole genome shotgun (WGS) entry which is preliminary data.</text>
</comment>
<feature type="transmembrane region" description="Helical" evidence="1">
    <location>
        <begin position="1158"/>
        <end position="1183"/>
    </location>
</feature>
<feature type="transmembrane region" description="Helical" evidence="1">
    <location>
        <begin position="1085"/>
        <end position="1105"/>
    </location>
</feature>
<accession>A0A431VDA5</accession>
<keyword evidence="1" id="KW-0472">Membrane</keyword>
<evidence type="ECO:0008006" key="5">
    <source>
        <dbReference type="Google" id="ProtNLM"/>
    </source>
</evidence>
<evidence type="ECO:0000256" key="2">
    <source>
        <dbReference type="SAM" id="SignalP"/>
    </source>
</evidence>
<name>A0A431VDA5_9PROT</name>
<dbReference type="AlphaFoldDB" id="A0A431VDA5"/>
<dbReference type="Proteomes" id="UP000277007">
    <property type="component" value="Unassembled WGS sequence"/>
</dbReference>
<feature type="chain" id="PRO_5019297103" description="VWFA domain-containing protein" evidence="2">
    <location>
        <begin position="24"/>
        <end position="1250"/>
    </location>
</feature>
<keyword evidence="4" id="KW-1185">Reference proteome</keyword>
<feature type="signal peptide" evidence="2">
    <location>
        <begin position="1"/>
        <end position="23"/>
    </location>
</feature>
<gene>
    <name evidence="3" type="ORF">EJ903_19085</name>
</gene>
<dbReference type="EMBL" id="RXMA01000021">
    <property type="protein sequence ID" value="RTR17070.1"/>
    <property type="molecule type" value="Genomic_DNA"/>
</dbReference>
<feature type="transmembrane region" description="Helical" evidence="1">
    <location>
        <begin position="1132"/>
        <end position="1152"/>
    </location>
</feature>
<dbReference type="RefSeq" id="WP_126618429.1">
    <property type="nucleotide sequence ID" value="NZ_JBHUCY010000019.1"/>
</dbReference>
<sequence length="1250" mass="134562">MVWIVRWVVCLVLAVLAVTDASAQSAATSPEAVADSQTLPPIDLLVYVDRSKTIYTGTGSSAPNARIVTMLSKMFDQPIDDGRRPFIAANDKVYLHSFGATPAPVVPAIDAGDRNALKAGVAALNTSVTPDTKTDFRTLIEAIYKNDVLTTSDNRLKIVLIASDFIDDPNDNATNAEKTGVCDLLETYRKSGATRIPGDIRELRRAFGGAAATNSWKPFMGLLLVEPTRTDFAGLGAQYQKCLLDTVQDGPMHKTIANAVGAVSIRFSEVANDADRFARDFVTEVYRASQPGVQIDASTSLCTLRGGEGSCSLEVSNRSRLPIRIQQFKFQASQGNDVLFTAASDLTLAPNAQQSIRIGLTTDQIAKFPSGEAIQIVAVDTGKHARPATGVPIKRLQGLSLTKAAIEYASGGSGQREVVVTVTNPNPETLSVKELLFYGDGNITGPRERLSITGPDAVLPGGARDRSLRYPLPVGLAQLANSKLTVAATDTLTGVTTDRRPLEPPPPLRPLEIKKAQVQKSGASGQGEYLLTLSVDNPGPVENGISQLVFTSNLKRGWRARREAETAERIAAGGSVTTRLRLNMDRDSEIIEGRDILLTCVDVRQEACSDMVSVELPKPESLDIGKNITWVSSDKGGPPSLRFTLRNPGSVPVTVNGVQVAKGSDRERLPTTTKPTINPGTEETLTVPYKGGTDFLQRFHPNDTVFLQVECAEADCSGERERVPGLPNVTLTLEETRPSLWKQGVSVPELALTVSSTVDFTNWIGGVWASTDERGGATAYKLTLEPPPAQIPPNGRITFPATFQKLPNDLLTGADVFVCVAGYYEFGVSAPDFRCPADRWSRVALPSRAPVVVVPDSKSFDRNASQLRLKVRNPNAVPTVVSAVVLAGDTKRDHVFRLTRQSPLVVGADREADLTMALTDEQVKELEKNPTIKAAVIDSTNPSATNNGALDTRGVEISTEHYSVRITDAALESRWELSGSFPFVTSRSIVSAVIVTTRSSPTSPPVQKISVGLSGVGMDGVPGPTKRMLDVTFQRLEAEKTVSWLLPLDHDIKGPIDVTAFHDQGADTPSLKTASPKILSKYTPWIGHMVVFFIGSMFVSGFVYLRYKTKYFKIPESIEIIGRETLKKIVEYVNIAGVLSFIGTAAPIIGAWLTGGPIAAAAMFLFSFILVMFLGVVAGGGHAGWRHRQLKRMVETGSPAMPYPLAASAAKKSLTRWMYGLGAAAFVLGLVFAVSNVPLHQRPGVELIEL</sequence>
<proteinExistence type="predicted"/>
<evidence type="ECO:0000313" key="4">
    <source>
        <dbReference type="Proteomes" id="UP000277007"/>
    </source>
</evidence>
<keyword evidence="1" id="KW-1133">Transmembrane helix</keyword>
<organism evidence="3 4">
    <name type="scientific">Azospirillum griseum</name>
    <dbReference type="NCBI Taxonomy" id="2496639"/>
    <lineage>
        <taxon>Bacteria</taxon>
        <taxon>Pseudomonadati</taxon>
        <taxon>Pseudomonadota</taxon>
        <taxon>Alphaproteobacteria</taxon>
        <taxon>Rhodospirillales</taxon>
        <taxon>Azospirillaceae</taxon>
        <taxon>Azospirillum</taxon>
    </lineage>
</organism>
<reference evidence="3 4" key="1">
    <citation type="submission" date="2018-12" db="EMBL/GenBank/DDBJ databases">
        <authorList>
            <person name="Yang Y."/>
        </authorList>
    </citation>
    <scope>NUCLEOTIDE SEQUENCE [LARGE SCALE GENOMIC DNA]</scope>
    <source>
        <strain evidence="3 4">L-25-5w-1</strain>
    </source>
</reference>
<keyword evidence="2" id="KW-0732">Signal</keyword>
<protein>
    <recommendedName>
        <fullName evidence="5">VWFA domain-containing protein</fullName>
    </recommendedName>
</protein>
<dbReference type="OrthoDB" id="7357572at2"/>
<keyword evidence="1" id="KW-0812">Transmembrane</keyword>